<dbReference type="GO" id="GO:0003677">
    <property type="term" value="F:DNA binding"/>
    <property type="evidence" value="ECO:0007669"/>
    <property type="project" value="InterPro"/>
</dbReference>
<evidence type="ECO:0000313" key="2">
    <source>
        <dbReference type="EMBL" id="HJB40347.1"/>
    </source>
</evidence>
<feature type="domain" description="Zinc finger CHC2-type" evidence="1">
    <location>
        <begin position="15"/>
        <end position="98"/>
    </location>
</feature>
<gene>
    <name evidence="2" type="ORF">H9943_08130</name>
</gene>
<dbReference type="AlphaFoldDB" id="A0A9D2M3H4"/>
<dbReference type="InterPro" id="IPR036977">
    <property type="entry name" value="DNA_primase_Znf_CHC2"/>
</dbReference>
<dbReference type="SUPFAM" id="SSF57783">
    <property type="entry name" value="Zinc beta-ribbon"/>
    <property type="match status" value="1"/>
</dbReference>
<accession>A0A9D2M3H4</accession>
<evidence type="ECO:0000313" key="3">
    <source>
        <dbReference type="Proteomes" id="UP000824209"/>
    </source>
</evidence>
<sequence length="346" mass="39328">MNKSARAFYDLEKLKSIPIAEVAQAYGIEVKPSGTDFWCKLRDERTPSCKLYTKTNSFCDFGNTNYGGDTIQLTAFLHSCSRADAIEILANTFGIAPENQATYNRFPSNRQLAKIGIQGDRATKNFDFHPEKYGDSVAMKISEKYAMTVERLSEQYPDVYHQMLRAKAVPYVHSLRQMYLAELRRLHEFSVNFGLKIQTSNEIFDEARELMRDAQTSEHILHNAIHDFQKVPFQENQYALDKDFAAIAKGRMSVELVNDESLNYRELKALLKAGNRSIAYSKLPCDKFYTLSEQLQKTATVSAFAKGDTVTLAYDSTYADQIEDLINFNQGEQLTAAETVNMLPTM</sequence>
<reference evidence="2" key="2">
    <citation type="submission" date="2021-04" db="EMBL/GenBank/DDBJ databases">
        <authorList>
            <person name="Gilroy R."/>
        </authorList>
    </citation>
    <scope>NUCLEOTIDE SEQUENCE</scope>
    <source>
        <strain evidence="2">ChiBcec8-14828</strain>
    </source>
</reference>
<dbReference type="GO" id="GO:0006260">
    <property type="term" value="P:DNA replication"/>
    <property type="evidence" value="ECO:0007669"/>
    <property type="project" value="InterPro"/>
</dbReference>
<comment type="caution">
    <text evidence="2">The sequence shown here is derived from an EMBL/GenBank/DDBJ whole genome shotgun (WGS) entry which is preliminary data.</text>
</comment>
<dbReference type="Gene3D" id="3.90.580.10">
    <property type="entry name" value="Zinc finger, CHC2-type domain"/>
    <property type="match status" value="1"/>
</dbReference>
<name>A0A9D2M3H4_9FIRM</name>
<protein>
    <recommendedName>
        <fullName evidence="1">Zinc finger CHC2-type domain-containing protein</fullName>
    </recommendedName>
</protein>
<dbReference type="InterPro" id="IPR002694">
    <property type="entry name" value="Znf_CHC2"/>
</dbReference>
<dbReference type="EMBL" id="DWYA01000067">
    <property type="protein sequence ID" value="HJB40347.1"/>
    <property type="molecule type" value="Genomic_DNA"/>
</dbReference>
<proteinExistence type="predicted"/>
<evidence type="ECO:0000259" key="1">
    <source>
        <dbReference type="Pfam" id="PF01807"/>
    </source>
</evidence>
<dbReference type="GO" id="GO:0008270">
    <property type="term" value="F:zinc ion binding"/>
    <property type="evidence" value="ECO:0007669"/>
    <property type="project" value="InterPro"/>
</dbReference>
<dbReference type="Pfam" id="PF01807">
    <property type="entry name" value="Zn_ribbon_DnaG"/>
    <property type="match status" value="1"/>
</dbReference>
<reference evidence="2" key="1">
    <citation type="journal article" date="2021" name="PeerJ">
        <title>Extensive microbial diversity within the chicken gut microbiome revealed by metagenomics and culture.</title>
        <authorList>
            <person name="Gilroy R."/>
            <person name="Ravi A."/>
            <person name="Getino M."/>
            <person name="Pursley I."/>
            <person name="Horton D.L."/>
            <person name="Alikhan N.F."/>
            <person name="Baker D."/>
            <person name="Gharbi K."/>
            <person name="Hall N."/>
            <person name="Watson M."/>
            <person name="Adriaenssens E.M."/>
            <person name="Foster-Nyarko E."/>
            <person name="Jarju S."/>
            <person name="Secka A."/>
            <person name="Antonio M."/>
            <person name="Oren A."/>
            <person name="Chaudhuri R.R."/>
            <person name="La Ragione R."/>
            <person name="Hildebrand F."/>
            <person name="Pallen M.J."/>
        </authorList>
    </citation>
    <scope>NUCLEOTIDE SEQUENCE</scope>
    <source>
        <strain evidence="2">ChiBcec8-14828</strain>
    </source>
</reference>
<dbReference type="Proteomes" id="UP000824209">
    <property type="component" value="Unassembled WGS sequence"/>
</dbReference>
<organism evidence="2 3">
    <name type="scientific">Candidatus Ruthenibacterium avium</name>
    <dbReference type="NCBI Taxonomy" id="2838751"/>
    <lineage>
        <taxon>Bacteria</taxon>
        <taxon>Bacillati</taxon>
        <taxon>Bacillota</taxon>
        <taxon>Clostridia</taxon>
        <taxon>Eubacteriales</taxon>
        <taxon>Oscillospiraceae</taxon>
        <taxon>Ruthenibacterium</taxon>
    </lineage>
</organism>
<dbReference type="GO" id="GO:0003899">
    <property type="term" value="F:DNA-directed RNA polymerase activity"/>
    <property type="evidence" value="ECO:0007669"/>
    <property type="project" value="InterPro"/>
</dbReference>